<protein>
    <submittedName>
        <fullName evidence="1">Gliding motility lipoprotein GldH</fullName>
    </submittedName>
</protein>
<proteinExistence type="predicted"/>
<dbReference type="InterPro" id="IPR020018">
    <property type="entry name" value="Motility-assoc_lipoprot_GldH"/>
</dbReference>
<organism evidence="1 2">
    <name type="scientific">Taishania pollutisoli</name>
    <dbReference type="NCBI Taxonomy" id="2766479"/>
    <lineage>
        <taxon>Bacteria</taxon>
        <taxon>Pseudomonadati</taxon>
        <taxon>Bacteroidota</taxon>
        <taxon>Flavobacteriia</taxon>
        <taxon>Flavobacteriales</taxon>
        <taxon>Crocinitomicaceae</taxon>
        <taxon>Taishania</taxon>
    </lineage>
</organism>
<dbReference type="RefSeq" id="WP_163491739.1">
    <property type="nucleotide sequence ID" value="NZ_JACVEL010000006.1"/>
</dbReference>
<evidence type="ECO:0000313" key="2">
    <source>
        <dbReference type="Proteomes" id="UP000652681"/>
    </source>
</evidence>
<sequence>MKHFLFFSVLIFILTSCSEAPYYEQVYSFDNNEWKQDQKSVFKVNIDDTTSVYRFVLTLRTTTDYDYSNTWLFWTSETPLNEKVREPFELKIANPDGSWIGKSSGTIVENQLTFAGRKITVPGEYIFTIEQAVTEKKLNDVLDIGLSVYKE</sequence>
<dbReference type="Proteomes" id="UP000652681">
    <property type="component" value="Unassembled WGS sequence"/>
</dbReference>
<comment type="caution">
    <text evidence="1">The sequence shown here is derived from an EMBL/GenBank/DDBJ whole genome shotgun (WGS) entry which is preliminary data.</text>
</comment>
<dbReference type="EMBL" id="JACVEL010000006">
    <property type="protein sequence ID" value="MBC9812778.1"/>
    <property type="molecule type" value="Genomic_DNA"/>
</dbReference>
<reference evidence="1" key="1">
    <citation type="submission" date="2020-09" db="EMBL/GenBank/DDBJ databases">
        <title>Taishania pollutisoli gen. nov., sp. nov., Isolated from Tetrabromobisphenol A-Contaminated Soil.</title>
        <authorList>
            <person name="Chen Q."/>
        </authorList>
    </citation>
    <scope>NUCLEOTIDE SEQUENCE</scope>
    <source>
        <strain evidence="1">CZZ-1</strain>
    </source>
</reference>
<dbReference type="NCBIfam" id="TIGR03511">
    <property type="entry name" value="GldH_lipo"/>
    <property type="match status" value="1"/>
</dbReference>
<evidence type="ECO:0000313" key="1">
    <source>
        <dbReference type="EMBL" id="MBC9812778.1"/>
    </source>
</evidence>
<dbReference type="Pfam" id="PF14109">
    <property type="entry name" value="GldH_lipo"/>
    <property type="match status" value="1"/>
</dbReference>
<keyword evidence="2" id="KW-1185">Reference proteome</keyword>
<dbReference type="AlphaFoldDB" id="A0A8J6PCQ6"/>
<name>A0A8J6PCQ6_9FLAO</name>
<keyword evidence="1" id="KW-0449">Lipoprotein</keyword>
<accession>A0A8J6PCQ6</accession>
<gene>
    <name evidence="1" type="ORF">H9Y05_09875</name>
</gene>
<dbReference type="PROSITE" id="PS51257">
    <property type="entry name" value="PROKAR_LIPOPROTEIN"/>
    <property type="match status" value="1"/>
</dbReference>